<protein>
    <submittedName>
        <fullName evidence="2">PEP-CTERM sorting domain-containing protein</fullName>
    </submittedName>
</protein>
<name>A0A932G1Z7_UNCTE</name>
<comment type="caution">
    <text evidence="2">The sequence shown here is derived from an EMBL/GenBank/DDBJ whole genome shotgun (WGS) entry which is preliminary data.</text>
</comment>
<dbReference type="NCBIfam" id="TIGR02595">
    <property type="entry name" value="PEP_CTERM"/>
    <property type="match status" value="1"/>
</dbReference>
<feature type="domain" description="Ice-binding protein C-terminal" evidence="1">
    <location>
        <begin position="222"/>
        <end position="244"/>
    </location>
</feature>
<gene>
    <name evidence="2" type="ORF">HYY20_12895</name>
</gene>
<dbReference type="Pfam" id="PF07589">
    <property type="entry name" value="PEP-CTERM"/>
    <property type="match status" value="1"/>
</dbReference>
<dbReference type="AlphaFoldDB" id="A0A932G1Z7"/>
<sequence>MMKRLTTFLSAWILSVALLWSGGSAWALSFSTSTATINLDALSFTFNGAPIQIILTDVFSDTPTSTFVSNPEVAFASALAESSSSLVRELVNAAAQENSVAAAQALALRSGVFESPGEGLLTVTVPFSAFSFAFAGTSEDEAIAAFGAEISLGQGLDGIVDTDSEVGFAEALGGGFDFAFSAGFLSASILFEEGQTGFFEAQVANFAIAASGTPDERDNNVVPEPTSLLLLGSGLVGFGVWRRRQGGPSKV</sequence>
<accession>A0A932G1Z7</accession>
<organism evidence="2 3">
    <name type="scientific">Tectimicrobiota bacterium</name>
    <dbReference type="NCBI Taxonomy" id="2528274"/>
    <lineage>
        <taxon>Bacteria</taxon>
        <taxon>Pseudomonadati</taxon>
        <taxon>Nitrospinota/Tectimicrobiota group</taxon>
        <taxon>Candidatus Tectimicrobiota</taxon>
    </lineage>
</organism>
<dbReference type="EMBL" id="JACPRF010000392">
    <property type="protein sequence ID" value="MBI2877765.1"/>
    <property type="molecule type" value="Genomic_DNA"/>
</dbReference>
<evidence type="ECO:0000313" key="3">
    <source>
        <dbReference type="Proteomes" id="UP000769766"/>
    </source>
</evidence>
<dbReference type="Proteomes" id="UP000769766">
    <property type="component" value="Unassembled WGS sequence"/>
</dbReference>
<dbReference type="InterPro" id="IPR013424">
    <property type="entry name" value="Ice-binding_C"/>
</dbReference>
<reference evidence="2" key="1">
    <citation type="submission" date="2020-07" db="EMBL/GenBank/DDBJ databases">
        <title>Huge and variable diversity of episymbiotic CPR bacteria and DPANN archaea in groundwater ecosystems.</title>
        <authorList>
            <person name="He C.Y."/>
            <person name="Keren R."/>
            <person name="Whittaker M."/>
            <person name="Farag I.F."/>
            <person name="Doudna J."/>
            <person name="Cate J.H.D."/>
            <person name="Banfield J.F."/>
        </authorList>
    </citation>
    <scope>NUCLEOTIDE SEQUENCE</scope>
    <source>
        <strain evidence="2">NC_groundwater_672_Ag_B-0.1um_62_36</strain>
    </source>
</reference>
<proteinExistence type="predicted"/>
<evidence type="ECO:0000313" key="2">
    <source>
        <dbReference type="EMBL" id="MBI2877765.1"/>
    </source>
</evidence>
<evidence type="ECO:0000259" key="1">
    <source>
        <dbReference type="Pfam" id="PF07589"/>
    </source>
</evidence>